<dbReference type="InterPro" id="IPR051790">
    <property type="entry name" value="Cytochrome_c-biogenesis_DsbD"/>
</dbReference>
<dbReference type="Proteomes" id="UP000233343">
    <property type="component" value="Unassembled WGS sequence"/>
</dbReference>
<dbReference type="RefSeq" id="WP_101226404.1">
    <property type="nucleotide sequence ID" value="NZ_JARSFA010000050.1"/>
</dbReference>
<proteinExistence type="predicted"/>
<name>A0A2N0ZAM1_9BACI</name>
<organism evidence="2 3">
    <name type="scientific">Cytobacillus horneckiae</name>
    <dbReference type="NCBI Taxonomy" id="549687"/>
    <lineage>
        <taxon>Bacteria</taxon>
        <taxon>Bacillati</taxon>
        <taxon>Bacillota</taxon>
        <taxon>Bacilli</taxon>
        <taxon>Bacillales</taxon>
        <taxon>Bacillaceae</taxon>
        <taxon>Cytobacillus</taxon>
    </lineage>
</organism>
<gene>
    <name evidence="2" type="ORF">CWS20_23305</name>
</gene>
<dbReference type="EMBL" id="PISD01000064">
    <property type="protein sequence ID" value="PKG26556.1"/>
    <property type="molecule type" value="Genomic_DNA"/>
</dbReference>
<sequence length="219" mass="23463">MTATALLILGTGMMAAFNPCGIAMLPSYIVYLLGGQKRKAFDGLWAGLLMTTGFLVVFLIAGLVSVIFAELLGKAMPWIAFFVAVGFAVAGIFMMSGKNVFSFHIGGNWEMKKGAKISLFLYGIAYALGSLGCTLPLFSVLVLSSFGASGFLSGMFNFLLYALGMGFVVTLISLASTISQQLVMDFVRSSARWMGKLSGAITLATGIYLIFYWFPKLPL</sequence>
<feature type="transmembrane region" description="Helical" evidence="1">
    <location>
        <begin position="158"/>
        <end position="176"/>
    </location>
</feature>
<evidence type="ECO:0000256" key="1">
    <source>
        <dbReference type="SAM" id="Phobius"/>
    </source>
</evidence>
<feature type="transmembrane region" description="Helical" evidence="1">
    <location>
        <begin position="45"/>
        <end position="69"/>
    </location>
</feature>
<keyword evidence="3" id="KW-1185">Reference proteome</keyword>
<feature type="transmembrane region" description="Helical" evidence="1">
    <location>
        <begin position="75"/>
        <end position="96"/>
    </location>
</feature>
<accession>A0A2N0ZAM1</accession>
<evidence type="ECO:0000313" key="2">
    <source>
        <dbReference type="EMBL" id="PKG26556.1"/>
    </source>
</evidence>
<dbReference type="AlphaFoldDB" id="A0A2N0ZAM1"/>
<reference evidence="2 3" key="1">
    <citation type="journal article" date="2010" name="Int. J. Syst. Evol. Microbiol.">
        <title>Bacillus horneckiae sp. nov., isolated from a spacecraft-assembly clean room.</title>
        <authorList>
            <person name="Vaishampayan P."/>
            <person name="Probst A."/>
            <person name="Krishnamurthi S."/>
            <person name="Ghosh S."/>
            <person name="Osman S."/>
            <person name="McDowall A."/>
            <person name="Ruckmani A."/>
            <person name="Mayilraj S."/>
            <person name="Venkateswaran K."/>
        </authorList>
    </citation>
    <scope>NUCLEOTIDE SEQUENCE [LARGE SCALE GENOMIC DNA]</scope>
    <source>
        <strain evidence="3">1PO1SC</strain>
    </source>
</reference>
<dbReference type="PANTHER" id="PTHR31272">
    <property type="entry name" value="CYTOCHROME C-TYPE BIOGENESIS PROTEIN HI_1454-RELATED"/>
    <property type="match status" value="1"/>
</dbReference>
<feature type="transmembrane region" description="Helical" evidence="1">
    <location>
        <begin position="117"/>
        <end position="138"/>
    </location>
</feature>
<keyword evidence="1" id="KW-0812">Transmembrane</keyword>
<evidence type="ECO:0000313" key="3">
    <source>
        <dbReference type="Proteomes" id="UP000233343"/>
    </source>
</evidence>
<comment type="caution">
    <text evidence="2">The sequence shown here is derived from an EMBL/GenBank/DDBJ whole genome shotgun (WGS) entry which is preliminary data.</text>
</comment>
<keyword evidence="1" id="KW-1133">Transmembrane helix</keyword>
<protein>
    <submittedName>
        <fullName evidence="2">Cytochrome C biosynthesis protein</fullName>
    </submittedName>
</protein>
<dbReference type="PANTHER" id="PTHR31272:SF9">
    <property type="entry name" value="BLL1027 PROTEIN"/>
    <property type="match status" value="1"/>
</dbReference>
<feature type="transmembrane region" description="Helical" evidence="1">
    <location>
        <begin position="197"/>
        <end position="214"/>
    </location>
</feature>
<feature type="transmembrane region" description="Helical" evidence="1">
    <location>
        <begin position="6"/>
        <end position="33"/>
    </location>
</feature>
<keyword evidence="1" id="KW-0472">Membrane</keyword>